<evidence type="ECO:0000313" key="5">
    <source>
        <dbReference type="Proteomes" id="UP001606301"/>
    </source>
</evidence>
<dbReference type="InterPro" id="IPR004437">
    <property type="entry name" value="ParB/RepB/Spo0J"/>
</dbReference>
<protein>
    <submittedName>
        <fullName evidence="4">ParB/RepB/Spo0J family partition protein</fullName>
    </submittedName>
</protein>
<feature type="compositionally biased region" description="Low complexity" evidence="2">
    <location>
        <begin position="1"/>
        <end position="29"/>
    </location>
</feature>
<comment type="similarity">
    <text evidence="1">Belongs to the ParB family.</text>
</comment>
<keyword evidence="5" id="KW-1185">Reference proteome</keyword>
<evidence type="ECO:0000259" key="3">
    <source>
        <dbReference type="SMART" id="SM00470"/>
    </source>
</evidence>
<dbReference type="InterPro" id="IPR037972">
    <property type="entry name" value="RepB_N"/>
</dbReference>
<dbReference type="InterPro" id="IPR036086">
    <property type="entry name" value="ParB/Sulfiredoxin_sf"/>
</dbReference>
<feature type="region of interest" description="Disordered" evidence="2">
    <location>
        <begin position="1"/>
        <end position="34"/>
    </location>
</feature>
<proteinExistence type="inferred from homology"/>
<evidence type="ECO:0000256" key="1">
    <source>
        <dbReference type="ARBA" id="ARBA00006295"/>
    </source>
</evidence>
<dbReference type="Pfam" id="PF02195">
    <property type="entry name" value="ParB_N"/>
    <property type="match status" value="1"/>
</dbReference>
<dbReference type="InterPro" id="IPR050336">
    <property type="entry name" value="Chromosome_partition/occlusion"/>
</dbReference>
<evidence type="ECO:0000313" key="4">
    <source>
        <dbReference type="EMBL" id="MFG6443009.1"/>
    </source>
</evidence>
<evidence type="ECO:0000256" key="2">
    <source>
        <dbReference type="SAM" id="MobiDB-lite"/>
    </source>
</evidence>
<dbReference type="EMBL" id="JBIGHW010000014">
    <property type="protein sequence ID" value="MFG6443009.1"/>
    <property type="molecule type" value="Genomic_DNA"/>
</dbReference>
<accession>A0ABW7FNY4</accession>
<gene>
    <name evidence="4" type="ORF">ACG0Z3_20155</name>
</gene>
<dbReference type="RefSeq" id="WP_394400953.1">
    <property type="nucleotide sequence ID" value="NZ_JBIGHW010000014.1"/>
</dbReference>
<reference evidence="4 5" key="1">
    <citation type="submission" date="2024-08" db="EMBL/GenBank/DDBJ databases">
        <authorList>
            <person name="Lu H."/>
        </authorList>
    </citation>
    <scope>NUCLEOTIDE SEQUENCE [LARGE SCALE GENOMIC DNA]</scope>
    <source>
        <strain evidence="4 5">LKC17W</strain>
    </source>
</reference>
<dbReference type="PANTHER" id="PTHR33375:SF1">
    <property type="entry name" value="CHROMOSOME-PARTITIONING PROTEIN PARB-RELATED"/>
    <property type="match status" value="1"/>
</dbReference>
<dbReference type="SMART" id="SM00470">
    <property type="entry name" value="ParB"/>
    <property type="match status" value="1"/>
</dbReference>
<organism evidence="4 5">
    <name type="scientific">Pelomonas margarita</name>
    <dbReference type="NCBI Taxonomy" id="3299031"/>
    <lineage>
        <taxon>Bacteria</taxon>
        <taxon>Pseudomonadati</taxon>
        <taxon>Pseudomonadota</taxon>
        <taxon>Betaproteobacteria</taxon>
        <taxon>Burkholderiales</taxon>
        <taxon>Sphaerotilaceae</taxon>
        <taxon>Roseateles</taxon>
    </lineage>
</organism>
<dbReference type="Gene3D" id="3.90.1530.30">
    <property type="match status" value="1"/>
</dbReference>
<dbReference type="SUPFAM" id="SSF110849">
    <property type="entry name" value="ParB/Sulfiredoxin"/>
    <property type="match status" value="1"/>
</dbReference>
<name>A0ABW7FNY4_9BURK</name>
<dbReference type="Gene3D" id="1.10.10.2830">
    <property type="match status" value="1"/>
</dbReference>
<comment type="caution">
    <text evidence="4">The sequence shown here is derived from an EMBL/GenBank/DDBJ whole genome shotgun (WGS) entry which is preliminary data.</text>
</comment>
<feature type="domain" description="ParB-like N-terminal" evidence="3">
    <location>
        <begin position="81"/>
        <end position="180"/>
    </location>
</feature>
<dbReference type="Proteomes" id="UP001606301">
    <property type="component" value="Unassembled WGS sequence"/>
</dbReference>
<dbReference type="CDD" id="cd16405">
    <property type="entry name" value="RepB_like_N"/>
    <property type="match status" value="1"/>
</dbReference>
<dbReference type="InterPro" id="IPR003115">
    <property type="entry name" value="ParB_N"/>
</dbReference>
<dbReference type="NCBIfam" id="TIGR00180">
    <property type="entry name" value="parB_part"/>
    <property type="match status" value="1"/>
</dbReference>
<dbReference type="PANTHER" id="PTHR33375">
    <property type="entry name" value="CHROMOSOME-PARTITIONING PROTEIN PARB-RELATED"/>
    <property type="match status" value="1"/>
</dbReference>
<sequence>MTEAADPSSAIASPSAGAPATAASAGLAPRRPGTRLEQAVRGAARSAIKRGEAIVQIRTTIKLGKARSAPKHSPIEHQPVLRLDPAQIVLSRWAPRQEQSFNNSEFLKLKESIRHDGENQIPILVRPLPSIASAAGLLHFELAYGHRRLRACRELELPVRAIVEELTEGRLVERMHAENRERAKLSAYEAGLFYKRLLEAKLYASQRKMAQALGIDQADATRKIWLASLPADFIQVFKSPLEISCDDIRRLQTAWRHDAAGLQAQALKVLDVEGPLPARQAVGRLLCGAGPPVGDGGSITSGFCPSPSLSVDSRAVVEIREAGPDGVTFRVNARFARTDLEDLMLQVEEFVQSMRCV</sequence>
<dbReference type="SUPFAM" id="SSF109709">
    <property type="entry name" value="KorB DNA-binding domain-like"/>
    <property type="match status" value="1"/>
</dbReference>